<reference evidence="2" key="1">
    <citation type="submission" date="2014-11" db="EMBL/GenBank/DDBJ databases">
        <authorList>
            <person name="Amaro Gonzalez C."/>
        </authorList>
    </citation>
    <scope>NUCLEOTIDE SEQUENCE</scope>
</reference>
<proteinExistence type="predicted"/>
<protein>
    <submittedName>
        <fullName evidence="2">Uncharacterized protein</fullName>
    </submittedName>
</protein>
<sequence>MVFLQTSASVNTPSNTHNAL</sequence>
<feature type="region of interest" description="Disordered" evidence="1">
    <location>
        <begin position="1"/>
        <end position="20"/>
    </location>
</feature>
<evidence type="ECO:0000256" key="1">
    <source>
        <dbReference type="SAM" id="MobiDB-lite"/>
    </source>
</evidence>
<reference evidence="2" key="2">
    <citation type="journal article" date="2015" name="Fish Shellfish Immunol.">
        <title>Early steps in the European eel (Anguilla anguilla)-Vibrio vulnificus interaction in the gills: Role of the RtxA13 toxin.</title>
        <authorList>
            <person name="Callol A."/>
            <person name="Pajuelo D."/>
            <person name="Ebbesson L."/>
            <person name="Teles M."/>
            <person name="MacKenzie S."/>
            <person name="Amaro C."/>
        </authorList>
    </citation>
    <scope>NUCLEOTIDE SEQUENCE</scope>
</reference>
<name>A0A0E9PAK6_ANGAN</name>
<accession>A0A0E9PAK6</accession>
<dbReference type="EMBL" id="GBXM01107477">
    <property type="protein sequence ID" value="JAH01100.1"/>
    <property type="molecule type" value="Transcribed_RNA"/>
</dbReference>
<dbReference type="AlphaFoldDB" id="A0A0E9PAK6"/>
<evidence type="ECO:0000313" key="2">
    <source>
        <dbReference type="EMBL" id="JAH01100.1"/>
    </source>
</evidence>
<organism evidence="2">
    <name type="scientific">Anguilla anguilla</name>
    <name type="common">European freshwater eel</name>
    <name type="synonym">Muraena anguilla</name>
    <dbReference type="NCBI Taxonomy" id="7936"/>
    <lineage>
        <taxon>Eukaryota</taxon>
        <taxon>Metazoa</taxon>
        <taxon>Chordata</taxon>
        <taxon>Craniata</taxon>
        <taxon>Vertebrata</taxon>
        <taxon>Euteleostomi</taxon>
        <taxon>Actinopterygii</taxon>
        <taxon>Neopterygii</taxon>
        <taxon>Teleostei</taxon>
        <taxon>Anguilliformes</taxon>
        <taxon>Anguillidae</taxon>
        <taxon>Anguilla</taxon>
    </lineage>
</organism>